<dbReference type="GO" id="GO:0050661">
    <property type="term" value="F:NADP binding"/>
    <property type="evidence" value="ECO:0007669"/>
    <property type="project" value="InterPro"/>
</dbReference>
<dbReference type="KEGG" id="roz:CBI38_34625"/>
<evidence type="ECO:0000256" key="3">
    <source>
        <dbReference type="ARBA" id="ARBA00022827"/>
    </source>
</evidence>
<dbReference type="PRINTS" id="PR00368">
    <property type="entry name" value="FADPNR"/>
</dbReference>
<dbReference type="GO" id="GO:0050660">
    <property type="term" value="F:flavin adenine dinucleotide binding"/>
    <property type="evidence" value="ECO:0007669"/>
    <property type="project" value="InterPro"/>
</dbReference>
<geneLocation type="plasmid" evidence="6">
    <name>prb98</name>
</geneLocation>
<protein>
    <submittedName>
        <fullName evidence="5">Monooxygenase</fullName>
    </submittedName>
</protein>
<dbReference type="SUPFAM" id="SSF51905">
    <property type="entry name" value="FAD/NAD(P)-binding domain"/>
    <property type="match status" value="2"/>
</dbReference>
<evidence type="ECO:0000256" key="1">
    <source>
        <dbReference type="ARBA" id="ARBA00010139"/>
    </source>
</evidence>
<dbReference type="InterPro" id="IPR051209">
    <property type="entry name" value="FAD-bind_Monooxygenase_sf"/>
</dbReference>
<evidence type="ECO:0000313" key="5">
    <source>
        <dbReference type="EMBL" id="AWK76711.1"/>
    </source>
</evidence>
<sequence length="648" mass="72288">MMNPRGPIDEVRLRQAVLVANLPTLTMVLFQLTGDERWLQDPYRPQRARGLGPNDSGGFPPDVADVIRLNAVSAIVEWSRGAPPVVPVPEPELLKQMLSICMGEEIPDEYERLMREEMGFVPAPKTEPVQAGDFSVVIIGAGISGMIAAIRLKEAGIPFVILERNPDVGGVWLTNSYPGAGVDTPSYLYSFSFFPRNWSTHFGKRDEMVEYLHEVADHFELRRSIVFETEVETAVYDESAQRWTVSSRDRNGATQEFTGNAVISAVGLFNKPKLPQIPGMDSFEGPIFHTAQWQDGLDLAGKRVAVVGTGASAMQVVPAVADEVANLTVFQRSPQWIGASDEYFAPVPEDVHWLMENVPNYHAWYRFRLAWVFNDRVHASLKIDPDWKHSDRSLNAVNDGHRRYFTRHLTSQLEDRPDLIEKCLPHYPPFGKRMLLDNGWFAALKKDNVELVTDGVSEVTRTGVVSSAGEEFDADVIVLSTGFDASRYLQPIEVIGRGGRSLRDTWGDDDATAYLGITTPGFPNLFFMYGPNTNSGAGGSYFFIGESQGRYIVELITRMVREGHGAVECRVEPHDRWVREIDAEHSQMVWSHPGMSTYYRNSQGRVVTNSPYRVVDYWAMTHDPDLADFVTEPVSVTAIADAAGARAG</sequence>
<reference evidence="5 6" key="1">
    <citation type="submission" date="2017-05" db="EMBL/GenBank/DDBJ databases">
        <title>Isolation of Rhodococcus sp. S2-17 biodegrading of BP-3.</title>
        <authorList>
            <person name="Lee Y."/>
            <person name="Kim K.H."/>
            <person name="Chun B.H."/>
            <person name="Jung H.S."/>
            <person name="Jeon C.O."/>
        </authorList>
    </citation>
    <scope>NUCLEOTIDE SEQUENCE [LARGE SCALE GENOMIC DNA]</scope>
    <source>
        <strain evidence="5 6">S2-17</strain>
        <plasmid evidence="6">prb98</plasmid>
    </source>
</reference>
<keyword evidence="6" id="KW-1185">Reference proteome</keyword>
<keyword evidence="2" id="KW-0285">Flavoprotein</keyword>
<dbReference type="Pfam" id="PF00743">
    <property type="entry name" value="FMO-like"/>
    <property type="match status" value="1"/>
</dbReference>
<dbReference type="EMBL" id="CP021355">
    <property type="protein sequence ID" value="AWK76711.1"/>
    <property type="molecule type" value="Genomic_DNA"/>
</dbReference>
<organism evidence="5 6">
    <name type="scientific">Rhodococcus oxybenzonivorans</name>
    <dbReference type="NCBI Taxonomy" id="1990687"/>
    <lineage>
        <taxon>Bacteria</taxon>
        <taxon>Bacillati</taxon>
        <taxon>Actinomycetota</taxon>
        <taxon>Actinomycetes</taxon>
        <taxon>Mycobacteriales</taxon>
        <taxon>Nocardiaceae</taxon>
        <taxon>Rhodococcus</taxon>
    </lineage>
</organism>
<dbReference type="Proteomes" id="UP000245711">
    <property type="component" value="Plasmid pRB98"/>
</dbReference>
<proteinExistence type="inferred from homology"/>
<dbReference type="AlphaFoldDB" id="A0A2S2C742"/>
<evidence type="ECO:0000256" key="4">
    <source>
        <dbReference type="ARBA" id="ARBA00023002"/>
    </source>
</evidence>
<evidence type="ECO:0000313" key="6">
    <source>
        <dbReference type="Proteomes" id="UP000245711"/>
    </source>
</evidence>
<dbReference type="InterPro" id="IPR036188">
    <property type="entry name" value="FAD/NAD-bd_sf"/>
</dbReference>
<dbReference type="OrthoDB" id="5168853at2"/>
<dbReference type="PANTHER" id="PTHR42877">
    <property type="entry name" value="L-ORNITHINE N(5)-MONOOXYGENASE-RELATED"/>
    <property type="match status" value="1"/>
</dbReference>
<dbReference type="Gene3D" id="3.50.50.60">
    <property type="entry name" value="FAD/NAD(P)-binding domain"/>
    <property type="match status" value="2"/>
</dbReference>
<dbReference type="PANTHER" id="PTHR42877:SF4">
    <property type="entry name" value="FAD_NAD(P)-BINDING DOMAIN-CONTAINING PROTEIN-RELATED"/>
    <property type="match status" value="1"/>
</dbReference>
<gene>
    <name evidence="5" type="ORF">CBI38_34625</name>
</gene>
<dbReference type="GO" id="GO:0004499">
    <property type="term" value="F:N,N-dimethylaniline monooxygenase activity"/>
    <property type="evidence" value="ECO:0007669"/>
    <property type="project" value="InterPro"/>
</dbReference>
<evidence type="ECO:0000256" key="2">
    <source>
        <dbReference type="ARBA" id="ARBA00022630"/>
    </source>
</evidence>
<dbReference type="PRINTS" id="PR00411">
    <property type="entry name" value="PNDRDTASEI"/>
</dbReference>
<keyword evidence="5" id="KW-0614">Plasmid</keyword>
<dbReference type="InterPro" id="IPR020946">
    <property type="entry name" value="Flavin_mOase-like"/>
</dbReference>
<accession>A0A2S2C742</accession>
<comment type="similarity">
    <text evidence="1">Belongs to the FAD-binding monooxygenase family.</text>
</comment>
<name>A0A2S2C742_9NOCA</name>
<keyword evidence="4" id="KW-0560">Oxidoreductase</keyword>
<keyword evidence="3" id="KW-0274">FAD</keyword>
<keyword evidence="5" id="KW-0503">Monooxygenase</keyword>